<evidence type="ECO:0000256" key="7">
    <source>
        <dbReference type="SAM" id="Phobius"/>
    </source>
</evidence>
<feature type="transmembrane region" description="Helical" evidence="7">
    <location>
        <begin position="393"/>
        <end position="411"/>
    </location>
</feature>
<evidence type="ECO:0000256" key="4">
    <source>
        <dbReference type="ARBA" id="ARBA00022692"/>
    </source>
</evidence>
<feature type="transmembrane region" description="Helical" evidence="7">
    <location>
        <begin position="102"/>
        <end position="119"/>
    </location>
</feature>
<accession>A0AAD9GYN0</accession>
<dbReference type="Proteomes" id="UP001259832">
    <property type="component" value="Unassembled WGS sequence"/>
</dbReference>
<keyword evidence="4 7" id="KW-0812">Transmembrane</keyword>
<dbReference type="PANTHER" id="PTHR31585">
    <property type="entry name" value="FOLATE-BIOPTERIN TRANSPORTER 1, CHLOROPLASTIC"/>
    <property type="match status" value="1"/>
</dbReference>
<evidence type="ECO:0000313" key="8">
    <source>
        <dbReference type="EMBL" id="KAK1947102.1"/>
    </source>
</evidence>
<protein>
    <recommendedName>
        <fullName evidence="10">Folate-Biopterin Transporter (FBT) family</fullName>
    </recommendedName>
</protein>
<evidence type="ECO:0000256" key="2">
    <source>
        <dbReference type="ARBA" id="ARBA00007015"/>
    </source>
</evidence>
<feature type="transmembrane region" description="Helical" evidence="7">
    <location>
        <begin position="268"/>
        <end position="287"/>
    </location>
</feature>
<evidence type="ECO:0000256" key="3">
    <source>
        <dbReference type="ARBA" id="ARBA00022448"/>
    </source>
</evidence>
<feature type="transmembrane region" description="Helical" evidence="7">
    <location>
        <begin position="966"/>
        <end position="984"/>
    </location>
</feature>
<sequence length="1178" mass="130442">MAQGLASPPQPRDKLVSSLKAALYLFHSSFYLKQCKCYSTNVMATPRINNVHDLERLSAVSITKDPDQSGYTGMKTPDANPEILEDGALRPGGMPVLTNKKYAGLLFQYAAVGIVYGMLPETIYPFMQEYLNCSGAQVAAAKELVVLPWSFKVFFGILSDCFPIWGYRRRPYMMIGWTVCILMLLVMAIMPIGKPYYTVASDRDVDTADYTPEIEARINYNAPGEGAKYIVIMFFAAVGYVLADVCSDSIVCELAQQEPLAKRGKTQSAIYAVRYMVVILGELLVGFCFNGEEYGGDFDFSLSFPQLMIIMTVLTAPILPIAWFFIYEEKAERQNFHKYINEFWDLLCKRVVYQIIAYHFFAGIFSGISYTASSPVQSYMVDVTPINSTLNDVLGHVCFLIGIMVTSKYGLHWNWRGMIVLTGIVVIVIDCAVALITVWDVFRNQWFWLGPPIAVQIPSGVAWIIALFVTVEIAGVGNEGAVYGLVTTVGNLATPFATTITLLIDGPFNITNARVQTDDHSVRVDITYTIIISYAMTIFSWAFLFLLPRQKEETQELARTGGSNRILGGLTIFYLAFSLVWSVTVNTLVVFDSTSCLVIAGGTVSTSSPSSMAPTPVGQNVHDLQRLSLVSMTKESYTKDGDSYAGIKTPDGTAEVLEDGALRPGGMPNLMSREYLGLIFQYAAVGVVYGMLPETVYPFMQQYLNCSGAQVAAAKELVILPWSFKVFYGILSDCFPLWGYRRRPYMLIGWGICISMLLLMAIMPIGQPYYTVAADRKIDTADYTPEIEARINYNAPGEGAKYVVIMFFAAFGYVLSDVCSDSIVCELAQQEPMAKRGKTQSAIYAVRYILVILGELLVGFCFNGEDYGGDFDFSLTFPELMIIMVVLTVPAVPMTWYFIKEEKSERADFGKYMNEFWNLLCKRVVYQVIAHHFFAGIFSSISYTASSPVQSYMVGVTPINNTLNDVLGHLCFLIGITVTSKYGLHWDWRRMIVLTGIVVIIVDCSVALITIWDILRNQWFWLGPPIAVQIPSGVAWIIALFITVEVAGVGNEGAVYGLMTTVGNLATPFATTLTLLINGPFDITNARVQADDYSVRVDITYTVIISYAMTIVSWFFLVLLPRQKKETQELAANGGSSKLFGGLTVAYLSFALLWSLMANTLAIFDSTSCLLIAGGKGC</sequence>
<feature type="transmembrane region" description="Helical" evidence="7">
    <location>
        <begin position="920"/>
        <end position="946"/>
    </location>
</feature>
<feature type="transmembrane region" description="Helical" evidence="7">
    <location>
        <begin position="675"/>
        <end position="692"/>
    </location>
</feature>
<feature type="transmembrane region" description="Helical" evidence="7">
    <location>
        <begin position="1139"/>
        <end position="1157"/>
    </location>
</feature>
<keyword evidence="5 7" id="KW-1133">Transmembrane helix</keyword>
<dbReference type="InterPro" id="IPR039309">
    <property type="entry name" value="BT1"/>
</dbReference>
<keyword evidence="3" id="KW-0813">Transport</keyword>
<dbReference type="InterPro" id="IPR036259">
    <property type="entry name" value="MFS_trans_sf"/>
</dbReference>
<keyword evidence="9" id="KW-1185">Reference proteome</keyword>
<evidence type="ECO:0000313" key="9">
    <source>
        <dbReference type="Proteomes" id="UP001259832"/>
    </source>
</evidence>
<feature type="transmembrane region" description="Helical" evidence="7">
    <location>
        <begin position="445"/>
        <end position="469"/>
    </location>
</feature>
<proteinExistence type="inferred from homology"/>
<gene>
    <name evidence="8" type="ORF">P3T76_001112</name>
</gene>
<feature type="transmembrane region" description="Helical" evidence="7">
    <location>
        <begin position="1099"/>
        <end position="1119"/>
    </location>
</feature>
<organism evidence="8 9">
    <name type="scientific">Phytophthora citrophthora</name>
    <dbReference type="NCBI Taxonomy" id="4793"/>
    <lineage>
        <taxon>Eukaryota</taxon>
        <taxon>Sar</taxon>
        <taxon>Stramenopiles</taxon>
        <taxon>Oomycota</taxon>
        <taxon>Peronosporomycetes</taxon>
        <taxon>Peronosporales</taxon>
        <taxon>Peronosporaceae</taxon>
        <taxon>Phytophthora</taxon>
    </lineage>
</organism>
<feature type="transmembrane region" description="Helical" evidence="7">
    <location>
        <begin position="841"/>
        <end position="860"/>
    </location>
</feature>
<feature type="transmembrane region" description="Helical" evidence="7">
    <location>
        <begin position="745"/>
        <end position="766"/>
    </location>
</feature>
<keyword evidence="6 7" id="KW-0472">Membrane</keyword>
<evidence type="ECO:0000256" key="6">
    <source>
        <dbReference type="ARBA" id="ARBA00023136"/>
    </source>
</evidence>
<dbReference type="GO" id="GO:0016020">
    <property type="term" value="C:membrane"/>
    <property type="evidence" value="ECO:0007669"/>
    <property type="project" value="UniProtKB-SubCell"/>
</dbReference>
<feature type="transmembrane region" description="Helical" evidence="7">
    <location>
        <begin position="418"/>
        <end position="439"/>
    </location>
</feature>
<name>A0AAD9GYN0_9STRA</name>
<feature type="transmembrane region" description="Helical" evidence="7">
    <location>
        <begin position="229"/>
        <end position="247"/>
    </location>
</feature>
<feature type="transmembrane region" description="Helical" evidence="7">
    <location>
        <begin position="1054"/>
        <end position="1079"/>
    </location>
</feature>
<dbReference type="EMBL" id="JASMQC010000002">
    <property type="protein sequence ID" value="KAK1947102.1"/>
    <property type="molecule type" value="Genomic_DNA"/>
</dbReference>
<comment type="caution">
    <text evidence="8">The sequence shown here is derived from an EMBL/GenBank/DDBJ whole genome shotgun (WGS) entry which is preliminary data.</text>
</comment>
<comment type="similarity">
    <text evidence="2">Belongs to the major facilitator superfamily. Folate-biopterin transporter (TC 2.A.71) family.</text>
</comment>
<feature type="transmembrane region" description="Helical" evidence="7">
    <location>
        <begin position="880"/>
        <end position="899"/>
    </location>
</feature>
<feature type="transmembrane region" description="Helical" evidence="7">
    <location>
        <begin position="566"/>
        <end position="584"/>
    </location>
</feature>
<feature type="transmembrane region" description="Helical" evidence="7">
    <location>
        <begin position="307"/>
        <end position="327"/>
    </location>
</feature>
<comment type="subcellular location">
    <subcellularLocation>
        <location evidence="1">Membrane</location>
        <topology evidence="1">Multi-pass membrane protein</topology>
    </subcellularLocation>
</comment>
<feature type="transmembrane region" description="Helical" evidence="7">
    <location>
        <begin position="174"/>
        <end position="193"/>
    </location>
</feature>
<dbReference type="SUPFAM" id="SSF103473">
    <property type="entry name" value="MFS general substrate transporter"/>
    <property type="match status" value="2"/>
</dbReference>
<dbReference type="AlphaFoldDB" id="A0AAD9GYN0"/>
<evidence type="ECO:0008006" key="10">
    <source>
        <dbReference type="Google" id="ProtNLM"/>
    </source>
</evidence>
<dbReference type="Pfam" id="PF03092">
    <property type="entry name" value="BT1"/>
    <property type="match status" value="4"/>
</dbReference>
<reference evidence="8" key="1">
    <citation type="submission" date="2023-08" db="EMBL/GenBank/DDBJ databases">
        <title>Reference Genome Resource for the Citrus Pathogen Phytophthora citrophthora.</title>
        <authorList>
            <person name="Moller H."/>
            <person name="Coetzee B."/>
            <person name="Rose L.J."/>
            <person name="Van Niekerk J.M."/>
        </authorList>
    </citation>
    <scope>NUCLEOTIDE SEQUENCE</scope>
    <source>
        <strain evidence="8">STE-U-9442</strain>
    </source>
</reference>
<feature type="transmembrane region" description="Helical" evidence="7">
    <location>
        <begin position="526"/>
        <end position="546"/>
    </location>
</feature>
<dbReference type="PANTHER" id="PTHR31585:SF5">
    <property type="entry name" value="RNA-BINDING S4 DOMAIN-CONTAINING PROTEIN"/>
    <property type="match status" value="1"/>
</dbReference>
<feature type="transmembrane region" description="Helical" evidence="7">
    <location>
        <begin position="1018"/>
        <end position="1042"/>
    </location>
</feature>
<evidence type="ECO:0000256" key="1">
    <source>
        <dbReference type="ARBA" id="ARBA00004141"/>
    </source>
</evidence>
<feature type="transmembrane region" description="Helical" evidence="7">
    <location>
        <begin position="351"/>
        <end position="373"/>
    </location>
</feature>
<feature type="transmembrane region" description="Helical" evidence="7">
    <location>
        <begin position="991"/>
        <end position="1012"/>
    </location>
</feature>
<feature type="transmembrane region" description="Helical" evidence="7">
    <location>
        <begin position="149"/>
        <end position="167"/>
    </location>
</feature>
<evidence type="ECO:0000256" key="5">
    <source>
        <dbReference type="ARBA" id="ARBA00022989"/>
    </source>
</evidence>
<dbReference type="Gene3D" id="1.20.1250.20">
    <property type="entry name" value="MFS general substrate transporter like domains"/>
    <property type="match status" value="2"/>
</dbReference>
<feature type="transmembrane region" description="Helical" evidence="7">
    <location>
        <begin position="481"/>
        <end position="504"/>
    </location>
</feature>